<dbReference type="InterPro" id="IPR007213">
    <property type="entry name" value="Ppm1/Ppm2/Tcmp"/>
</dbReference>
<dbReference type="Pfam" id="PF04072">
    <property type="entry name" value="LCM"/>
    <property type="match status" value="1"/>
</dbReference>
<dbReference type="EMBL" id="CP000155">
    <property type="protein sequence ID" value="ABC27636.1"/>
    <property type="molecule type" value="Genomic_DNA"/>
</dbReference>
<dbReference type="PANTHER" id="PTHR43619">
    <property type="entry name" value="S-ADENOSYL-L-METHIONINE-DEPENDENT METHYLTRANSFERASE YKTD-RELATED"/>
    <property type="match status" value="1"/>
</dbReference>
<dbReference type="eggNOG" id="COG3315">
    <property type="taxonomic scope" value="Bacteria"/>
</dbReference>
<dbReference type="RefSeq" id="WP_011394713.1">
    <property type="nucleotide sequence ID" value="NC_007645.1"/>
</dbReference>
<dbReference type="InterPro" id="IPR029063">
    <property type="entry name" value="SAM-dependent_MTases_sf"/>
</dbReference>
<keyword evidence="1 3" id="KW-0489">Methyltransferase</keyword>
<dbReference type="Proteomes" id="UP000000238">
    <property type="component" value="Chromosome"/>
</dbReference>
<dbReference type="SMR" id="Q2SNY8"/>
<dbReference type="PANTHER" id="PTHR43619:SF2">
    <property type="entry name" value="S-ADENOSYL-L-METHIONINE-DEPENDENT METHYLTRANSFERASES SUPERFAMILY PROTEIN"/>
    <property type="match status" value="1"/>
</dbReference>
<dbReference type="InterPro" id="IPR016874">
    <property type="entry name" value="TcmP-like"/>
</dbReference>
<evidence type="ECO:0000313" key="3">
    <source>
        <dbReference type="EMBL" id="ABC27636.1"/>
    </source>
</evidence>
<dbReference type="Gene3D" id="3.40.50.150">
    <property type="entry name" value="Vaccinia Virus protein VP39"/>
    <property type="match status" value="1"/>
</dbReference>
<dbReference type="SUPFAM" id="SSF53335">
    <property type="entry name" value="S-adenosyl-L-methionine-dependent methyltransferases"/>
    <property type="match status" value="1"/>
</dbReference>
<sequence>METLQLRDISETALLPLWARAMETLRPDAIIHDDKALEMYQRLNYDFKRFSNAWLSQLAIAIRTDLIDKLVMDFINAHPQAVIINLGAGFDSRYLRVDNGQIHWFDLDLPNVIAARRLFFSDSDRYRMLEQSLFDVSWLEHAAGESDNCLILAEGVLMYFTEQRIKQFFNDLAERIPHARMLLEMLPHGALGQAHLHEAIGWMNAAFQWTLHNIRRLESWNSHIKVRQEWCILDYHWERWGALSLLAWSPWHRYLFGEKLALLEFD</sequence>
<evidence type="ECO:0000256" key="1">
    <source>
        <dbReference type="ARBA" id="ARBA00022603"/>
    </source>
</evidence>
<dbReference type="OrthoDB" id="7063113at2"/>
<dbReference type="PIRSF" id="PIRSF028177">
    <property type="entry name" value="Polyketide_synth_Omtfrase_TcmP"/>
    <property type="match status" value="1"/>
</dbReference>
<name>Q2SNY8_HAHCH</name>
<evidence type="ECO:0000313" key="4">
    <source>
        <dbReference type="Proteomes" id="UP000000238"/>
    </source>
</evidence>
<evidence type="ECO:0000256" key="2">
    <source>
        <dbReference type="ARBA" id="ARBA00022679"/>
    </source>
</evidence>
<accession>Q2SNY8</accession>
<dbReference type="AlphaFoldDB" id="Q2SNY8"/>
<dbReference type="GO" id="GO:0008168">
    <property type="term" value="F:methyltransferase activity"/>
    <property type="evidence" value="ECO:0007669"/>
    <property type="project" value="UniProtKB-KW"/>
</dbReference>
<proteinExistence type="predicted"/>
<keyword evidence="4" id="KW-1185">Reference proteome</keyword>
<gene>
    <name evidence="3" type="ordered locus">HCH_00738</name>
</gene>
<dbReference type="GO" id="GO:0032259">
    <property type="term" value="P:methylation"/>
    <property type="evidence" value="ECO:0007669"/>
    <property type="project" value="UniProtKB-KW"/>
</dbReference>
<organism evidence="3 4">
    <name type="scientific">Hahella chejuensis (strain KCTC 2396)</name>
    <dbReference type="NCBI Taxonomy" id="349521"/>
    <lineage>
        <taxon>Bacteria</taxon>
        <taxon>Pseudomonadati</taxon>
        <taxon>Pseudomonadota</taxon>
        <taxon>Gammaproteobacteria</taxon>
        <taxon>Oceanospirillales</taxon>
        <taxon>Hahellaceae</taxon>
        <taxon>Hahella</taxon>
    </lineage>
</organism>
<keyword evidence="2 3" id="KW-0808">Transferase</keyword>
<protein>
    <submittedName>
        <fullName evidence="3">O-Methyltransferase involved in polyketide biosynthesis</fullName>
    </submittedName>
</protein>
<dbReference type="STRING" id="349521.HCH_00738"/>
<dbReference type="HOGENOM" id="CLU_069348_0_0_6"/>
<reference evidence="3 4" key="1">
    <citation type="journal article" date="2005" name="Nucleic Acids Res.">
        <title>Genomic blueprint of Hahella chejuensis, a marine microbe producing an algicidal agent.</title>
        <authorList>
            <person name="Jeong H."/>
            <person name="Yim J.H."/>
            <person name="Lee C."/>
            <person name="Choi S.-H."/>
            <person name="Park Y.K."/>
            <person name="Yoon S.H."/>
            <person name="Hur C.-G."/>
            <person name="Kang H.-Y."/>
            <person name="Kim D."/>
            <person name="Lee H.H."/>
            <person name="Park K.H."/>
            <person name="Park S.-H."/>
            <person name="Park H.-S."/>
            <person name="Lee H.K."/>
            <person name="Oh T.K."/>
            <person name="Kim J.F."/>
        </authorList>
    </citation>
    <scope>NUCLEOTIDE SEQUENCE [LARGE SCALE GENOMIC DNA]</scope>
    <source>
        <strain evidence="3 4">KCTC 2396</strain>
    </source>
</reference>
<dbReference type="DNASU" id="3843940"/>
<dbReference type="KEGG" id="hch:HCH_00738"/>